<feature type="compositionally biased region" description="Basic and acidic residues" evidence="1">
    <location>
        <begin position="65"/>
        <end position="80"/>
    </location>
</feature>
<gene>
    <name evidence="2" type="ORF">F8388_025019</name>
</gene>
<dbReference type="PANTHER" id="PTHR37723">
    <property type="entry name" value="PROTEIN FAR-RED ELONGATED HYPOCOTYL 1"/>
    <property type="match status" value="1"/>
</dbReference>
<dbReference type="PANTHER" id="PTHR37723:SF1">
    <property type="entry name" value="PROTEIN FAR-RED-ELONGATED HYPOCOTYL 1-LIKE"/>
    <property type="match status" value="1"/>
</dbReference>
<sequence length="238" mass="26733">MEKIKGSPSEIDSIRVISALNTLKKRKLHAEQLGLPTSKHKCWDREVASDGQLSIFLAKEKAKKLGMDDDKSSEPPESVKDSNSFGEDYDCATSAYNGVNKMEAAEYGKASDMPSSSSVSHGTDHMLENNKSLWNSLKAAKGVSWEEEKLVFGHYSSEHKERMQACLNLEEQLLEYGDESFEQCTDKELEDILSAEGLNPNVYVLSSGRWTVNQETEQASRKPTIDQEFEEYFSTLML</sequence>
<evidence type="ECO:0000256" key="1">
    <source>
        <dbReference type="SAM" id="MobiDB-lite"/>
    </source>
</evidence>
<dbReference type="GO" id="GO:0016607">
    <property type="term" value="C:nuclear speck"/>
    <property type="evidence" value="ECO:0007669"/>
    <property type="project" value="TreeGrafter"/>
</dbReference>
<name>A0A7J6G3U4_CANSA</name>
<dbReference type="EMBL" id="JAATIP010000079">
    <property type="protein sequence ID" value="KAF4377528.1"/>
    <property type="molecule type" value="Genomic_DNA"/>
</dbReference>
<reference evidence="2 3" key="1">
    <citation type="journal article" date="2020" name="bioRxiv">
        <title>Sequence and annotation of 42 cannabis genomes reveals extensive copy number variation in cannabinoid synthesis and pathogen resistance genes.</title>
        <authorList>
            <person name="Mckernan K.J."/>
            <person name="Helbert Y."/>
            <person name="Kane L.T."/>
            <person name="Ebling H."/>
            <person name="Zhang L."/>
            <person name="Liu B."/>
            <person name="Eaton Z."/>
            <person name="Mclaughlin S."/>
            <person name="Kingan S."/>
            <person name="Baybayan P."/>
            <person name="Concepcion G."/>
            <person name="Jordan M."/>
            <person name="Riva A."/>
            <person name="Barbazuk W."/>
            <person name="Harkins T."/>
        </authorList>
    </citation>
    <scope>NUCLEOTIDE SEQUENCE [LARGE SCALE GENOMIC DNA]</scope>
    <source>
        <strain evidence="3">cv. Jamaican Lion 4</strain>
        <tissue evidence="2">Leaf</tissue>
    </source>
</reference>
<comment type="caution">
    <text evidence="2">The sequence shown here is derived from an EMBL/GenBank/DDBJ whole genome shotgun (WGS) entry which is preliminary data.</text>
</comment>
<evidence type="ECO:0000313" key="2">
    <source>
        <dbReference type="EMBL" id="KAF4377528.1"/>
    </source>
</evidence>
<dbReference type="AlphaFoldDB" id="A0A7J6G3U4"/>
<dbReference type="GO" id="GO:0051457">
    <property type="term" value="P:maintenance of protein location in nucleus"/>
    <property type="evidence" value="ECO:0007669"/>
    <property type="project" value="TreeGrafter"/>
</dbReference>
<protein>
    <submittedName>
        <fullName evidence="2">Uncharacterized protein</fullName>
    </submittedName>
</protein>
<organism evidence="2 3">
    <name type="scientific">Cannabis sativa</name>
    <name type="common">Hemp</name>
    <name type="synonym">Marijuana</name>
    <dbReference type="NCBI Taxonomy" id="3483"/>
    <lineage>
        <taxon>Eukaryota</taxon>
        <taxon>Viridiplantae</taxon>
        <taxon>Streptophyta</taxon>
        <taxon>Embryophyta</taxon>
        <taxon>Tracheophyta</taxon>
        <taxon>Spermatophyta</taxon>
        <taxon>Magnoliopsida</taxon>
        <taxon>eudicotyledons</taxon>
        <taxon>Gunneridae</taxon>
        <taxon>Pentapetalae</taxon>
        <taxon>rosids</taxon>
        <taxon>fabids</taxon>
        <taxon>Rosales</taxon>
        <taxon>Cannabaceae</taxon>
        <taxon>Cannabis</taxon>
    </lineage>
</organism>
<dbReference type="Proteomes" id="UP000525078">
    <property type="component" value="Unassembled WGS sequence"/>
</dbReference>
<dbReference type="GO" id="GO:0061608">
    <property type="term" value="F:nuclear import signal receptor activity"/>
    <property type="evidence" value="ECO:0007669"/>
    <property type="project" value="TreeGrafter"/>
</dbReference>
<dbReference type="InterPro" id="IPR037766">
    <property type="entry name" value="FHY1"/>
</dbReference>
<evidence type="ECO:0000313" key="3">
    <source>
        <dbReference type="Proteomes" id="UP000525078"/>
    </source>
</evidence>
<dbReference type="GO" id="GO:0009639">
    <property type="term" value="P:response to red or far red light"/>
    <property type="evidence" value="ECO:0007669"/>
    <property type="project" value="InterPro"/>
</dbReference>
<accession>A0A7J6G3U4</accession>
<feature type="region of interest" description="Disordered" evidence="1">
    <location>
        <begin position="65"/>
        <end position="86"/>
    </location>
</feature>
<dbReference type="GO" id="GO:0005737">
    <property type="term" value="C:cytoplasm"/>
    <property type="evidence" value="ECO:0007669"/>
    <property type="project" value="TreeGrafter"/>
</dbReference>
<proteinExistence type="predicted"/>